<protein>
    <submittedName>
        <fullName evidence="1">Uncharacterized protein</fullName>
    </submittedName>
</protein>
<dbReference type="AlphaFoldDB" id="A0A2S4WAZ4"/>
<dbReference type="Proteomes" id="UP000238274">
    <property type="component" value="Unassembled WGS sequence"/>
</dbReference>
<evidence type="ECO:0000313" key="1">
    <source>
        <dbReference type="EMBL" id="POW18877.1"/>
    </source>
</evidence>
<dbReference type="VEuPathDB" id="FungiDB:PSTT_04181"/>
<comment type="caution">
    <text evidence="1">The sequence shown here is derived from an EMBL/GenBank/DDBJ whole genome shotgun (WGS) entry which is preliminary data.</text>
</comment>
<name>A0A2S4WAZ4_9BASI</name>
<reference evidence="2" key="2">
    <citation type="journal article" date="2018" name="BMC Genomics">
        <title>Genomic insights into host adaptation between the wheat stripe rust pathogen (Puccinia striiformis f. sp. tritici) and the barley stripe rust pathogen (Puccinia striiformis f. sp. hordei).</title>
        <authorList>
            <person name="Xia C."/>
            <person name="Wang M."/>
            <person name="Yin C."/>
            <person name="Cornejo O.E."/>
            <person name="Hulbert S.H."/>
            <person name="Chen X."/>
        </authorList>
    </citation>
    <scope>NUCLEOTIDE SEQUENCE [LARGE SCALE GENOMIC DNA]</scope>
    <source>
        <strain evidence="2">93TX-2</strain>
    </source>
</reference>
<evidence type="ECO:0000313" key="2">
    <source>
        <dbReference type="Proteomes" id="UP000238274"/>
    </source>
</evidence>
<reference evidence="2" key="3">
    <citation type="journal article" date="2018" name="Mol. Plant Microbe Interact.">
        <title>Genome sequence resources for the wheat stripe rust pathogen (Puccinia striiformis f. sp. tritici) and the barley stripe rust pathogen (Puccinia striiformis f. sp. hordei).</title>
        <authorList>
            <person name="Xia C."/>
            <person name="Wang M."/>
            <person name="Yin C."/>
            <person name="Cornejo O.E."/>
            <person name="Hulbert S.H."/>
            <person name="Chen X."/>
        </authorList>
    </citation>
    <scope>NUCLEOTIDE SEQUENCE [LARGE SCALE GENOMIC DNA]</scope>
    <source>
        <strain evidence="2">93TX-2</strain>
    </source>
</reference>
<dbReference type="EMBL" id="PKSM01000058">
    <property type="protein sequence ID" value="POW18877.1"/>
    <property type="molecule type" value="Genomic_DNA"/>
</dbReference>
<organism evidence="1 2">
    <name type="scientific">Puccinia striiformis</name>
    <dbReference type="NCBI Taxonomy" id="27350"/>
    <lineage>
        <taxon>Eukaryota</taxon>
        <taxon>Fungi</taxon>
        <taxon>Dikarya</taxon>
        <taxon>Basidiomycota</taxon>
        <taxon>Pucciniomycotina</taxon>
        <taxon>Pucciniomycetes</taxon>
        <taxon>Pucciniales</taxon>
        <taxon>Pucciniaceae</taxon>
        <taxon>Puccinia</taxon>
    </lineage>
</organism>
<accession>A0A2S4WAZ4</accession>
<sequence length="135" mass="14769">MAMLRVVLGATTNELTCTGARANKCLRFIWSLIVVLIVPHRGTCGCTRRVLGEPFGPVLEQRIRASGLDPSSLKPFDLPIVLLPPNVDEPDLGAHPPAHEPENLGDHPVPIPLDSKDHTNYLGVELFYSLFPDNV</sequence>
<keyword evidence="2" id="KW-1185">Reference proteome</keyword>
<dbReference type="OrthoDB" id="10252707at2759"/>
<proteinExistence type="predicted"/>
<reference evidence="1 2" key="1">
    <citation type="submission" date="2017-12" db="EMBL/GenBank/DDBJ databases">
        <title>Gene loss provides genomic basis for host adaptation in cereal stripe rust fungi.</title>
        <authorList>
            <person name="Xia C."/>
        </authorList>
    </citation>
    <scope>NUCLEOTIDE SEQUENCE [LARGE SCALE GENOMIC DNA]</scope>
    <source>
        <strain evidence="1 2">93TX-2</strain>
    </source>
</reference>
<gene>
    <name evidence="1" type="ORF">PSHT_05317</name>
</gene>
<dbReference type="VEuPathDB" id="FungiDB:PSHT_05317"/>